<reference evidence="1 2" key="1">
    <citation type="journal article" date="2024" name="Ann. Entomol. Soc. Am.">
        <title>Genomic analyses of the southern and eastern yellowjacket wasps (Hymenoptera: Vespidae) reveal evolutionary signatures of social life.</title>
        <authorList>
            <person name="Catto M.A."/>
            <person name="Caine P.B."/>
            <person name="Orr S.E."/>
            <person name="Hunt B.G."/>
            <person name="Goodisman M.A.D."/>
        </authorList>
    </citation>
    <scope>NUCLEOTIDE SEQUENCE [LARGE SCALE GENOMIC DNA]</scope>
    <source>
        <strain evidence="1">233</strain>
        <tissue evidence="1">Head and thorax</tissue>
    </source>
</reference>
<proteinExistence type="predicted"/>
<keyword evidence="2" id="KW-1185">Reference proteome</keyword>
<dbReference type="AlphaFoldDB" id="A0ABD2C5U8"/>
<evidence type="ECO:0000313" key="2">
    <source>
        <dbReference type="Proteomes" id="UP001607302"/>
    </source>
</evidence>
<comment type="caution">
    <text evidence="1">The sequence shown here is derived from an EMBL/GenBank/DDBJ whole genome shotgun (WGS) entry which is preliminary data.</text>
</comment>
<dbReference type="Proteomes" id="UP001607302">
    <property type="component" value="Unassembled WGS sequence"/>
</dbReference>
<gene>
    <name evidence="1" type="ORF">V1478_000558</name>
</gene>
<evidence type="ECO:0000313" key="1">
    <source>
        <dbReference type="EMBL" id="KAL2740417.1"/>
    </source>
</evidence>
<dbReference type="EMBL" id="JAUDFV010000020">
    <property type="protein sequence ID" value="KAL2740417.1"/>
    <property type="molecule type" value="Genomic_DNA"/>
</dbReference>
<name>A0ABD2C5U8_VESSQ</name>
<protein>
    <submittedName>
        <fullName evidence="1">Uncharacterized protein</fullName>
    </submittedName>
</protein>
<accession>A0ABD2C5U8</accession>
<sequence>MCIPLDGIYLQTIRTKIFVNVNLPSLVHIMLYKSYDNYCKGQQNYGINKEKYPKIMLMLYVIVLKKGIVKHSAETYLRVFDFIIAGLRVRIKIFKVRHMIEGIFQCVFHFGSVTKRI</sequence>
<organism evidence="1 2">
    <name type="scientific">Vespula squamosa</name>
    <name type="common">Southern yellow jacket</name>
    <name type="synonym">Wasp</name>
    <dbReference type="NCBI Taxonomy" id="30214"/>
    <lineage>
        <taxon>Eukaryota</taxon>
        <taxon>Metazoa</taxon>
        <taxon>Ecdysozoa</taxon>
        <taxon>Arthropoda</taxon>
        <taxon>Hexapoda</taxon>
        <taxon>Insecta</taxon>
        <taxon>Pterygota</taxon>
        <taxon>Neoptera</taxon>
        <taxon>Endopterygota</taxon>
        <taxon>Hymenoptera</taxon>
        <taxon>Apocrita</taxon>
        <taxon>Aculeata</taxon>
        <taxon>Vespoidea</taxon>
        <taxon>Vespidae</taxon>
        <taxon>Vespinae</taxon>
        <taxon>Vespula</taxon>
    </lineage>
</organism>